<dbReference type="Proteomes" id="UP000093080">
    <property type="component" value="Unassembled WGS sequence"/>
</dbReference>
<evidence type="ECO:0000313" key="1">
    <source>
        <dbReference type="EMBL" id="OCC15021.1"/>
    </source>
</evidence>
<comment type="caution">
    <text evidence="1">The sequence shown here is derived from an EMBL/GenBank/DDBJ whole genome shotgun (WGS) entry which is preliminary data.</text>
</comment>
<evidence type="ECO:0000313" key="2">
    <source>
        <dbReference type="Proteomes" id="UP000093080"/>
    </source>
</evidence>
<protein>
    <submittedName>
        <fullName evidence="1">Uncharacterized protein</fullName>
    </submittedName>
</protein>
<dbReference type="AlphaFoldDB" id="A0A1B9F5I0"/>
<sequence>MPENLSRIEHHLLGEGTMEQMYANYAIIHRNYFLQVFEVHNPGSNVGVIGGCFPCD</sequence>
<dbReference type="STRING" id="1156395.DBT_1507"/>
<reference evidence="1 2" key="1">
    <citation type="submission" date="2016-06" db="EMBL/GenBank/DDBJ databases">
        <title>Respiratory ammonification of nitrate coupled to the oxidation of elemental sulfur in deep-sea autotrophic thermophilic bacteria.</title>
        <authorList>
            <person name="Slobodkina G.B."/>
            <person name="Mardanov A.V."/>
            <person name="Ravin N.V."/>
            <person name="Frolova A.A."/>
            <person name="Viryasiv M.B."/>
            <person name="Chernyh N.A."/>
            <person name="Bonch-Osmolovskaya E.A."/>
            <person name="Slobodkin A.I."/>
        </authorList>
    </citation>
    <scope>NUCLEOTIDE SEQUENCE [LARGE SCALE GENOMIC DNA]</scope>
    <source>
        <strain evidence="1 2">S69</strain>
    </source>
</reference>
<accession>A0A1B9F5I0</accession>
<gene>
    <name evidence="1" type="ORF">DBT_1507</name>
</gene>
<dbReference type="EMBL" id="MAGO01000007">
    <property type="protein sequence ID" value="OCC15021.1"/>
    <property type="molecule type" value="Genomic_DNA"/>
</dbReference>
<proteinExistence type="predicted"/>
<name>A0A1B9F5I0_9BACT</name>
<organism evidence="1 2">
    <name type="scientific">Dissulfuribacter thermophilus</name>
    <dbReference type="NCBI Taxonomy" id="1156395"/>
    <lineage>
        <taxon>Bacteria</taxon>
        <taxon>Pseudomonadati</taxon>
        <taxon>Thermodesulfobacteriota</taxon>
        <taxon>Dissulfuribacteria</taxon>
        <taxon>Dissulfuribacterales</taxon>
        <taxon>Dissulfuribacteraceae</taxon>
        <taxon>Dissulfuribacter</taxon>
    </lineage>
</organism>
<keyword evidence="2" id="KW-1185">Reference proteome</keyword>